<feature type="transmembrane region" description="Helical" evidence="8">
    <location>
        <begin position="213"/>
        <end position="238"/>
    </location>
</feature>
<dbReference type="EMBL" id="CP155573">
    <property type="protein sequence ID" value="XFO68227.1"/>
    <property type="molecule type" value="Genomic_DNA"/>
</dbReference>
<feature type="transmembrane region" description="Helical" evidence="8">
    <location>
        <begin position="116"/>
        <end position="134"/>
    </location>
</feature>
<keyword evidence="10" id="KW-1185">Reference proteome</keyword>
<gene>
    <name evidence="9" type="ORF">SPSIL_044470</name>
</gene>
<evidence type="ECO:0008006" key="11">
    <source>
        <dbReference type="Google" id="ProtNLM"/>
    </source>
</evidence>
<keyword evidence="3" id="KW-0813">Transport</keyword>
<feature type="transmembrane region" description="Helical" evidence="8">
    <location>
        <begin position="304"/>
        <end position="330"/>
    </location>
</feature>
<evidence type="ECO:0000256" key="5">
    <source>
        <dbReference type="ARBA" id="ARBA00022692"/>
    </source>
</evidence>
<feature type="transmembrane region" description="Helical" evidence="8">
    <location>
        <begin position="180"/>
        <end position="201"/>
    </location>
</feature>
<reference evidence="9" key="1">
    <citation type="submission" date="2024-05" db="EMBL/GenBank/DDBJ databases">
        <title>Isolation and characterization of Sporomusa carbonis sp. nov., a carboxydotrophic hydrogenogen in the genus of Sporomusa isolated from a charcoal burning pile.</title>
        <authorList>
            <person name="Boeer T."/>
            <person name="Rosenbaum F."/>
            <person name="Eysell L."/>
            <person name="Mueller V."/>
            <person name="Daniel R."/>
            <person name="Poehlein A."/>
        </authorList>
    </citation>
    <scope>NUCLEOTIDE SEQUENCE [LARGE SCALE GENOMIC DNA]</scope>
    <source>
        <strain evidence="9">DSM 10669</strain>
    </source>
</reference>
<keyword evidence="5 8" id="KW-0812">Transmembrane</keyword>
<feature type="transmembrane region" description="Helical" evidence="8">
    <location>
        <begin position="336"/>
        <end position="355"/>
    </location>
</feature>
<comment type="similarity">
    <text evidence="2">Belongs to the amino acid-polyamine-organocation (APC) superfamily. Spore germination protein (SGP) (TC 2.A.3.9) family.</text>
</comment>
<evidence type="ECO:0000313" key="10">
    <source>
        <dbReference type="Proteomes" id="UP000216752"/>
    </source>
</evidence>
<dbReference type="RefSeq" id="WP_094604019.1">
    <property type="nucleotide sequence ID" value="NZ_CP155573.1"/>
</dbReference>
<evidence type="ECO:0000256" key="8">
    <source>
        <dbReference type="SAM" id="Phobius"/>
    </source>
</evidence>
<name>A0ABZ3IRB4_9FIRM</name>
<dbReference type="Pfam" id="PF03845">
    <property type="entry name" value="Spore_permease"/>
    <property type="match status" value="1"/>
</dbReference>
<keyword evidence="4" id="KW-0309">Germination</keyword>
<dbReference type="PANTHER" id="PTHR34975">
    <property type="entry name" value="SPORE GERMINATION PROTEIN A2"/>
    <property type="match status" value="1"/>
</dbReference>
<feature type="transmembrane region" description="Helical" evidence="8">
    <location>
        <begin position="77"/>
        <end position="96"/>
    </location>
</feature>
<evidence type="ECO:0000256" key="6">
    <source>
        <dbReference type="ARBA" id="ARBA00022989"/>
    </source>
</evidence>
<dbReference type="InterPro" id="IPR004761">
    <property type="entry name" value="Spore_GerAB"/>
</dbReference>
<accession>A0ABZ3IRB4</accession>
<keyword evidence="7 8" id="KW-0472">Membrane</keyword>
<feature type="transmembrane region" description="Helical" evidence="8">
    <location>
        <begin position="12"/>
        <end position="31"/>
    </location>
</feature>
<feature type="transmembrane region" description="Helical" evidence="8">
    <location>
        <begin position="141"/>
        <end position="160"/>
    </location>
</feature>
<evidence type="ECO:0000256" key="4">
    <source>
        <dbReference type="ARBA" id="ARBA00022544"/>
    </source>
</evidence>
<keyword evidence="6 8" id="KW-1133">Transmembrane helix</keyword>
<sequence length="367" mass="41773">MIANLEKISPLQVILLLSFCRIAIVLLWFNFNNQDVWITQIIALFYTAIVSAPLLFLSKQFATLTLIEYLPIITGKLVGKILGALYIGFFLFLATLDLSLFDNILKPINYPETPDSVIVLLALITCAYGVYLGLECICRVAEFFTPQIFAIIFFYAVLQIPDMDFKVFLPILADSTFSEINFQAFITAARMNEIVVLAILAPFINKKGNATMIFFWTMIVIIVFSLIIIVPTLAGLGLDLSKKTFDPYYLFIKQINIYDFITRIEFLIVAAWNISMFVKISLMLHLAILCFVQVFGLTNRKVLIIPMGIVIFITALKTEILSSVVVFNIIEYYVPYINLIFMFVIPVIALAIFFLKRTMKVKIDCNR</sequence>
<evidence type="ECO:0000256" key="7">
    <source>
        <dbReference type="ARBA" id="ARBA00023136"/>
    </source>
</evidence>
<proteinExistence type="inferred from homology"/>
<feature type="transmembrane region" description="Helical" evidence="8">
    <location>
        <begin position="266"/>
        <end position="292"/>
    </location>
</feature>
<feature type="transmembrane region" description="Helical" evidence="8">
    <location>
        <begin position="37"/>
        <end position="57"/>
    </location>
</feature>
<dbReference type="Proteomes" id="UP000216752">
    <property type="component" value="Chromosome"/>
</dbReference>
<evidence type="ECO:0000256" key="1">
    <source>
        <dbReference type="ARBA" id="ARBA00004141"/>
    </source>
</evidence>
<organism evidence="9 10">
    <name type="scientific">Sporomusa silvacetica DSM 10669</name>
    <dbReference type="NCBI Taxonomy" id="1123289"/>
    <lineage>
        <taxon>Bacteria</taxon>
        <taxon>Bacillati</taxon>
        <taxon>Bacillota</taxon>
        <taxon>Negativicutes</taxon>
        <taxon>Selenomonadales</taxon>
        <taxon>Sporomusaceae</taxon>
        <taxon>Sporomusa</taxon>
    </lineage>
</organism>
<dbReference type="PANTHER" id="PTHR34975:SF2">
    <property type="entry name" value="SPORE GERMINATION PROTEIN A2"/>
    <property type="match status" value="1"/>
</dbReference>
<evidence type="ECO:0000256" key="2">
    <source>
        <dbReference type="ARBA" id="ARBA00007998"/>
    </source>
</evidence>
<protein>
    <recommendedName>
        <fullName evidence="11">Spore germination protein YndE</fullName>
    </recommendedName>
</protein>
<evidence type="ECO:0000313" key="9">
    <source>
        <dbReference type="EMBL" id="XFO68227.1"/>
    </source>
</evidence>
<dbReference type="NCBIfam" id="TIGR00912">
    <property type="entry name" value="2A0309"/>
    <property type="match status" value="1"/>
</dbReference>
<comment type="subcellular location">
    <subcellularLocation>
        <location evidence="1">Membrane</location>
        <topology evidence="1">Multi-pass membrane protein</topology>
    </subcellularLocation>
</comment>
<evidence type="ECO:0000256" key="3">
    <source>
        <dbReference type="ARBA" id="ARBA00022448"/>
    </source>
</evidence>